<reference evidence="1" key="1">
    <citation type="submission" date="2019-11" db="EMBL/GenBank/DDBJ databases">
        <authorList>
            <person name="Feng L."/>
        </authorList>
    </citation>
    <scope>NUCLEOTIDE SEQUENCE</scope>
    <source>
        <strain evidence="1">SsimulansLFYP27</strain>
    </source>
</reference>
<dbReference type="AlphaFoldDB" id="A0A6N3E5Z7"/>
<dbReference type="RefSeq" id="WP_156666889.1">
    <property type="nucleotide sequence ID" value="NZ_CACRUO010000047.1"/>
</dbReference>
<accession>A0A6N3E5Z7</accession>
<sequence>MKERNYQSTNHEYLSHILPKFNTSLSTKALQSNSISYQTLMNHFDHLLNASEKALLESVLNSTLTIITLSRTDYYQLTHLKATHYIIPIAKDRYYLSPEFLNDYNHYCLNEKYSSLPLLEDWVHTKIETLASIEEKRRLYETMDFETCLADRYSTKNLDFICVMANIKNYDKLTDSEKCTLITKKVIRDYGLFEKLIQIVPPLRILFAYMVYEDRNSFVGAELPGENIAVFILFSDIELSMIYLPCDLFEHLKCYFSLRGLQPEEILKQSIEDFTDQALDEDLQQALLKDLCHNRLSVGEAKKVLPALMHNKIQANILTDLNTETKIKFFEALVNLYGFIPIKIVVKLYNSYFEAHETSASIKDKISTDYKSHMVAISDNYLTHTTLKEAYQTLNALYETVPYYLPSTLMALFKAATSEEWIENKKFEDSLLFLRSSINLQGESFDIPIYMVEIAIFEDVILPNIKMVPKEDDLKDAVQMWKAQGLYNNVKTKHVLKHVKIVYSKVRLWAYRGHNQREYNEIIHQYHTHQKPSADDWNSDNSI</sequence>
<gene>
    <name evidence="1" type="ORF">SSLFYP27_01928</name>
</gene>
<evidence type="ECO:0000313" key="1">
    <source>
        <dbReference type="EMBL" id="VYU34121.1"/>
    </source>
</evidence>
<protein>
    <submittedName>
        <fullName evidence="1">Uncharacterized protein</fullName>
    </submittedName>
</protein>
<organism evidence="1">
    <name type="scientific">Staphylococcus simulans</name>
    <dbReference type="NCBI Taxonomy" id="1286"/>
    <lineage>
        <taxon>Bacteria</taxon>
        <taxon>Bacillati</taxon>
        <taxon>Bacillota</taxon>
        <taxon>Bacilli</taxon>
        <taxon>Bacillales</taxon>
        <taxon>Staphylococcaceae</taxon>
        <taxon>Staphylococcus</taxon>
    </lineage>
</organism>
<dbReference type="EMBL" id="CACRUO010000047">
    <property type="protein sequence ID" value="VYU34121.1"/>
    <property type="molecule type" value="Genomic_DNA"/>
</dbReference>
<proteinExistence type="predicted"/>
<name>A0A6N3E5Z7_STASI</name>